<proteinExistence type="predicted"/>
<dbReference type="EMBL" id="JALLAZ020001667">
    <property type="protein sequence ID" value="KAL3768968.1"/>
    <property type="molecule type" value="Genomic_DNA"/>
</dbReference>
<evidence type="ECO:0000256" key="6">
    <source>
        <dbReference type="ARBA" id="ARBA00023004"/>
    </source>
</evidence>
<keyword evidence="5" id="KW-0560">Oxidoreductase</keyword>
<feature type="domain" description="Fe2OG dioxygenase" evidence="7">
    <location>
        <begin position="258"/>
        <end position="404"/>
    </location>
</feature>
<dbReference type="InterPro" id="IPR051559">
    <property type="entry name" value="HIF_prolyl_hydroxylases"/>
</dbReference>
<gene>
    <name evidence="8" type="ORF">ACHAW5_005536</name>
</gene>
<dbReference type="PROSITE" id="PS51471">
    <property type="entry name" value="FE2OG_OXY"/>
    <property type="match status" value="1"/>
</dbReference>
<organism evidence="8 9">
    <name type="scientific">Stephanodiscus triporus</name>
    <dbReference type="NCBI Taxonomy" id="2934178"/>
    <lineage>
        <taxon>Eukaryota</taxon>
        <taxon>Sar</taxon>
        <taxon>Stramenopiles</taxon>
        <taxon>Ochrophyta</taxon>
        <taxon>Bacillariophyta</taxon>
        <taxon>Coscinodiscophyceae</taxon>
        <taxon>Thalassiosirophycidae</taxon>
        <taxon>Stephanodiscales</taxon>
        <taxon>Stephanodiscaceae</taxon>
        <taxon>Stephanodiscus</taxon>
    </lineage>
</organism>
<comment type="caution">
    <text evidence="8">The sequence shown here is derived from an EMBL/GenBank/DDBJ whole genome shotgun (WGS) entry which is preliminary data.</text>
</comment>
<dbReference type="AlphaFoldDB" id="A0ABD3N116"/>
<keyword evidence="6" id="KW-0408">Iron</keyword>
<dbReference type="InterPro" id="IPR005123">
    <property type="entry name" value="Oxoglu/Fe-dep_dioxygenase_dom"/>
</dbReference>
<evidence type="ECO:0000256" key="4">
    <source>
        <dbReference type="ARBA" id="ARBA00022964"/>
    </source>
</evidence>
<keyword evidence="9" id="KW-1185">Reference proteome</keyword>
<evidence type="ECO:0000259" key="7">
    <source>
        <dbReference type="PROSITE" id="PS51471"/>
    </source>
</evidence>
<reference evidence="8 9" key="1">
    <citation type="submission" date="2024-10" db="EMBL/GenBank/DDBJ databases">
        <title>Updated reference genomes for cyclostephanoid diatoms.</title>
        <authorList>
            <person name="Roberts W.R."/>
            <person name="Alverson A.J."/>
        </authorList>
    </citation>
    <scope>NUCLEOTIDE SEQUENCE [LARGE SCALE GENOMIC DNA]</scope>
    <source>
        <strain evidence="8 9">AJA276-08</strain>
    </source>
</reference>
<dbReference type="PANTHER" id="PTHR12907">
    <property type="entry name" value="EGL NINE HOMOLOG-RELATED"/>
    <property type="match status" value="1"/>
</dbReference>
<dbReference type="SUPFAM" id="SSF51197">
    <property type="entry name" value="Clavaminate synthase-like"/>
    <property type="match status" value="1"/>
</dbReference>
<evidence type="ECO:0000256" key="5">
    <source>
        <dbReference type="ARBA" id="ARBA00023002"/>
    </source>
</evidence>
<evidence type="ECO:0000313" key="9">
    <source>
        <dbReference type="Proteomes" id="UP001530315"/>
    </source>
</evidence>
<dbReference type="Gene3D" id="2.60.120.620">
    <property type="entry name" value="q2cbj1_9rhob like domain"/>
    <property type="match status" value="1"/>
</dbReference>
<keyword evidence="2" id="KW-0479">Metal-binding</keyword>
<accession>A0ABD3N116</accession>
<dbReference type="Proteomes" id="UP001530315">
    <property type="component" value="Unassembled WGS sequence"/>
</dbReference>
<sequence length="427" mass="47854">MVRTEIDIGNSLSSAFEALVASSEFMIKSSVSTWGHQLSSCRMPDFGDSATVTFSPRPSTCENGNPTEYILFTFDFNSPMEDFGMLCLELYRHRADIRHAVCIKDLESNVLDFLNSQPPDTGKDAELTSSEAIGDEKFGLILKQLVDSDALAKLQQDGFVVIDNVIKTTQSSNEKLDVASQAKTSQGKGKADARDYRTDRVSFLDRVDALEYGLEDQHDFLLTLASHLNDNLDFSLQDPPPYKPMSPGTAERPLTNPTGFNVQIAEYGENDYYKPHSDNSFDFRINPYGVFDGGTVTGAKDKLSPSTLNSDGTLLPRRRSNWRYITAILYMNEGWEKCDGGELRMYLDSVGVLHPYMVVDRHKYIDINPSNGKLLLFDSRMVHSVEKVLNEDKTRRALTLWIIRPEENGIAGEDYFLIDDDGGVVEQ</sequence>
<dbReference type="GO" id="GO:0046872">
    <property type="term" value="F:metal ion binding"/>
    <property type="evidence" value="ECO:0007669"/>
    <property type="project" value="UniProtKB-KW"/>
</dbReference>
<dbReference type="GO" id="GO:0031418">
    <property type="term" value="F:L-ascorbic acid binding"/>
    <property type="evidence" value="ECO:0007669"/>
    <property type="project" value="UniProtKB-KW"/>
</dbReference>
<evidence type="ECO:0000256" key="1">
    <source>
        <dbReference type="ARBA" id="ARBA00001961"/>
    </source>
</evidence>
<name>A0ABD3N116_9STRA</name>
<keyword evidence="3" id="KW-0847">Vitamin C</keyword>
<dbReference type="GO" id="GO:0051213">
    <property type="term" value="F:dioxygenase activity"/>
    <property type="evidence" value="ECO:0007669"/>
    <property type="project" value="UniProtKB-KW"/>
</dbReference>
<dbReference type="InterPro" id="IPR044862">
    <property type="entry name" value="Pro_4_hyd_alph_FE2OG_OXY"/>
</dbReference>
<keyword evidence="4" id="KW-0223">Dioxygenase</keyword>
<dbReference type="InterPro" id="IPR006620">
    <property type="entry name" value="Pro_4_hyd_alph"/>
</dbReference>
<evidence type="ECO:0000256" key="2">
    <source>
        <dbReference type="ARBA" id="ARBA00022723"/>
    </source>
</evidence>
<evidence type="ECO:0000313" key="8">
    <source>
        <dbReference type="EMBL" id="KAL3768968.1"/>
    </source>
</evidence>
<dbReference type="Pfam" id="PF13640">
    <property type="entry name" value="2OG-FeII_Oxy_3"/>
    <property type="match status" value="1"/>
</dbReference>
<evidence type="ECO:0000256" key="3">
    <source>
        <dbReference type="ARBA" id="ARBA00022896"/>
    </source>
</evidence>
<dbReference type="SMART" id="SM00702">
    <property type="entry name" value="P4Hc"/>
    <property type="match status" value="1"/>
</dbReference>
<dbReference type="PANTHER" id="PTHR12907:SF26">
    <property type="entry name" value="HIF PROLYL HYDROXYLASE, ISOFORM C"/>
    <property type="match status" value="1"/>
</dbReference>
<comment type="cofactor">
    <cofactor evidence="1">
        <name>L-ascorbate</name>
        <dbReference type="ChEBI" id="CHEBI:38290"/>
    </cofactor>
</comment>
<protein>
    <recommendedName>
        <fullName evidence="7">Fe2OG dioxygenase domain-containing protein</fullName>
    </recommendedName>
</protein>